<reference evidence="2" key="1">
    <citation type="journal article" date="2014" name="Front. Microbiol.">
        <title>High frequency of phylogenetically diverse reductive dehalogenase-homologous genes in deep subseafloor sedimentary metagenomes.</title>
        <authorList>
            <person name="Kawai M."/>
            <person name="Futagami T."/>
            <person name="Toyoda A."/>
            <person name="Takaki Y."/>
            <person name="Nishi S."/>
            <person name="Hori S."/>
            <person name="Arai W."/>
            <person name="Tsubouchi T."/>
            <person name="Morono Y."/>
            <person name="Uchiyama I."/>
            <person name="Ito T."/>
            <person name="Fujiyama A."/>
            <person name="Inagaki F."/>
            <person name="Takami H."/>
        </authorList>
    </citation>
    <scope>NUCLEOTIDE SEQUENCE</scope>
    <source>
        <strain evidence="2">Expedition CK06-06</strain>
    </source>
</reference>
<evidence type="ECO:0000313" key="2">
    <source>
        <dbReference type="EMBL" id="GAF96621.1"/>
    </source>
</evidence>
<dbReference type="InterPro" id="IPR036690">
    <property type="entry name" value="Fdx_antiC-bd_sf"/>
</dbReference>
<dbReference type="PROSITE" id="PS51447">
    <property type="entry name" value="FDX_ACB"/>
    <property type="match status" value="1"/>
</dbReference>
<dbReference type="EMBL" id="BARS01012060">
    <property type="protein sequence ID" value="GAF96621.1"/>
    <property type="molecule type" value="Genomic_DNA"/>
</dbReference>
<dbReference type="Pfam" id="PF03147">
    <property type="entry name" value="FDX-ACB"/>
    <property type="match status" value="1"/>
</dbReference>
<proteinExistence type="predicted"/>
<name>X0UBC0_9ZZZZ</name>
<sequence length="114" mass="12365">DLVTLENEAELTPAYALLPQFPAIERDLNFVLDESVTWQDVEAVVRESAGGLLESVSFGGQYRGKQIDADKKSYVVTLGYRSPERTLTGDEVQTSAEAVVAACQTKLGAELRSA</sequence>
<feature type="domain" description="FDX-ACB" evidence="1">
    <location>
        <begin position="19"/>
        <end position="112"/>
    </location>
</feature>
<evidence type="ECO:0000259" key="1">
    <source>
        <dbReference type="PROSITE" id="PS51447"/>
    </source>
</evidence>
<feature type="non-terminal residue" evidence="2">
    <location>
        <position position="1"/>
    </location>
</feature>
<dbReference type="InterPro" id="IPR005121">
    <property type="entry name" value="Fdx_antiC-bd"/>
</dbReference>
<dbReference type="AlphaFoldDB" id="X0UBC0"/>
<organism evidence="2">
    <name type="scientific">marine sediment metagenome</name>
    <dbReference type="NCBI Taxonomy" id="412755"/>
    <lineage>
        <taxon>unclassified sequences</taxon>
        <taxon>metagenomes</taxon>
        <taxon>ecological metagenomes</taxon>
    </lineage>
</organism>
<dbReference type="SUPFAM" id="SSF54991">
    <property type="entry name" value="Anticodon-binding domain of PheRS"/>
    <property type="match status" value="1"/>
</dbReference>
<accession>X0UBC0</accession>
<dbReference type="Gene3D" id="3.30.70.380">
    <property type="entry name" value="Ferrodoxin-fold anticodon-binding domain"/>
    <property type="match status" value="1"/>
</dbReference>
<dbReference type="SMART" id="SM00896">
    <property type="entry name" value="FDX-ACB"/>
    <property type="match status" value="1"/>
</dbReference>
<gene>
    <name evidence="2" type="ORF">S01H1_21673</name>
</gene>
<protein>
    <recommendedName>
        <fullName evidence="1">FDX-ACB domain-containing protein</fullName>
    </recommendedName>
</protein>
<comment type="caution">
    <text evidence="2">The sequence shown here is derived from an EMBL/GenBank/DDBJ whole genome shotgun (WGS) entry which is preliminary data.</text>
</comment>